<feature type="region of interest" description="Disordered" evidence="1">
    <location>
        <begin position="1"/>
        <end position="36"/>
    </location>
</feature>
<dbReference type="FunFam" id="3.40.50.880:FF:000030">
    <property type="entry name" value="Gamma-glutamyl-gamma-aminobutyrate hydrolase PuuD"/>
    <property type="match status" value="1"/>
</dbReference>
<organism evidence="2 3">
    <name type="scientific">Streptomyces albireticuli</name>
    <dbReference type="NCBI Taxonomy" id="1940"/>
    <lineage>
        <taxon>Bacteria</taxon>
        <taxon>Bacillati</taxon>
        <taxon>Actinomycetota</taxon>
        <taxon>Actinomycetes</taxon>
        <taxon>Kitasatosporales</taxon>
        <taxon>Streptomycetaceae</taxon>
        <taxon>Streptomyces</taxon>
    </lineage>
</organism>
<dbReference type="RefSeq" id="WP_087924613.1">
    <property type="nucleotide sequence ID" value="NZ_CP021744.1"/>
</dbReference>
<dbReference type="SUPFAM" id="SSF52317">
    <property type="entry name" value="Class I glutamine amidotransferase-like"/>
    <property type="match status" value="1"/>
</dbReference>
<dbReference type="CDD" id="cd01745">
    <property type="entry name" value="GATase1_2"/>
    <property type="match status" value="1"/>
</dbReference>
<dbReference type="PANTHER" id="PTHR43235">
    <property type="entry name" value="GLUTAMINE AMIDOTRANSFERASE PB2B2.05-RELATED"/>
    <property type="match status" value="1"/>
</dbReference>
<dbReference type="EMBL" id="CP021744">
    <property type="protein sequence ID" value="ARZ65914.1"/>
    <property type="molecule type" value="Genomic_DNA"/>
</dbReference>
<gene>
    <name evidence="2" type="ORF">SMD11_0248</name>
</gene>
<dbReference type="InterPro" id="IPR044668">
    <property type="entry name" value="PuuD-like"/>
</dbReference>
<dbReference type="GO" id="GO:0006598">
    <property type="term" value="P:polyamine catabolic process"/>
    <property type="evidence" value="ECO:0007669"/>
    <property type="project" value="TreeGrafter"/>
</dbReference>
<proteinExistence type="predicted"/>
<dbReference type="Proteomes" id="UP000195755">
    <property type="component" value="Chromosome"/>
</dbReference>
<dbReference type="GO" id="GO:0005829">
    <property type="term" value="C:cytosol"/>
    <property type="evidence" value="ECO:0007669"/>
    <property type="project" value="TreeGrafter"/>
</dbReference>
<dbReference type="InterPro" id="IPR029062">
    <property type="entry name" value="Class_I_gatase-like"/>
</dbReference>
<reference evidence="2 3" key="1">
    <citation type="submission" date="2017-06" db="EMBL/GenBank/DDBJ databases">
        <title>Streptomyces albireticuli Genome sequencing and assembly.</title>
        <authorList>
            <person name="Wang Y."/>
            <person name="Du B."/>
            <person name="Ding Y."/>
            <person name="Liu H."/>
            <person name="Hou Q."/>
            <person name="Liu K."/>
            <person name="Yao L."/>
            <person name="Wang C."/>
        </authorList>
    </citation>
    <scope>NUCLEOTIDE SEQUENCE [LARGE SCALE GENOMIC DNA]</scope>
    <source>
        <strain evidence="2 3">MDJK11</strain>
    </source>
</reference>
<dbReference type="PROSITE" id="PS51273">
    <property type="entry name" value="GATASE_TYPE_1"/>
    <property type="match status" value="1"/>
</dbReference>
<dbReference type="InterPro" id="IPR011697">
    <property type="entry name" value="Peptidase_C26"/>
</dbReference>
<evidence type="ECO:0000313" key="3">
    <source>
        <dbReference type="Proteomes" id="UP000195755"/>
    </source>
</evidence>
<dbReference type="KEGG" id="salj:SMD11_0248"/>
<dbReference type="Pfam" id="PF07722">
    <property type="entry name" value="Peptidase_C26"/>
    <property type="match status" value="1"/>
</dbReference>
<evidence type="ECO:0000256" key="1">
    <source>
        <dbReference type="SAM" id="MobiDB-lite"/>
    </source>
</evidence>
<dbReference type="OrthoDB" id="9813383at2"/>
<accession>A0A1Z2KV36</accession>
<dbReference type="GO" id="GO:0033969">
    <property type="term" value="F:gamma-glutamyl-gamma-aminobutyrate hydrolase activity"/>
    <property type="evidence" value="ECO:0007669"/>
    <property type="project" value="TreeGrafter"/>
</dbReference>
<name>A0A1Z2KV36_9ACTN</name>
<dbReference type="AlphaFoldDB" id="A0A1Z2KV36"/>
<dbReference type="PANTHER" id="PTHR43235:SF1">
    <property type="entry name" value="GLUTAMINE AMIDOTRANSFERASE PB2B2.05-RELATED"/>
    <property type="match status" value="1"/>
</dbReference>
<dbReference type="Gene3D" id="3.40.50.880">
    <property type="match status" value="1"/>
</dbReference>
<evidence type="ECO:0000313" key="2">
    <source>
        <dbReference type="EMBL" id="ARZ65914.1"/>
    </source>
</evidence>
<feature type="compositionally biased region" description="Gly residues" evidence="1">
    <location>
        <begin position="14"/>
        <end position="26"/>
    </location>
</feature>
<sequence>MSTPHTPSDAGTSPGTGAGAGAGTGTGARTAPAPAGARHARTPLVALACFTETLDGVPYAAVRQAYVRALEDVAGCAVALIQGPAPWLPTVLDRFDAVVLGGHESNVDPRHYGVPPAPGPRAPERDTLALDLLPRAVDAGLPVLGICRGLQELNVAYGGTLRDLTGTALGEAHREDLTLPRDAQYLPRHPVTLTPGGLLHQLTGHPTVTVNSLHQQAIDRLAPRLHTEAVTDDGVIEAASVTGADAFALAVQWHPEWYAASDPVSKSLFTAFGAAAARRAGGRA</sequence>
<protein>
    <submittedName>
        <fullName evidence="2">Uncharacterized protein</fullName>
    </submittedName>
</protein>
<feature type="compositionally biased region" description="Low complexity" evidence="1">
    <location>
        <begin position="27"/>
        <end position="36"/>
    </location>
</feature>